<sequence length="1749" mass="197845">MDLVYGTELTFGDGFAVEYWHRFGIQSNGPLNTNILETEPSGGIATFPDIKNFSDRIFIWRAMGNKLYIEERSTLYSLTDNSICMDVGRSYIIPGTSITFFKQGVLSIVVPTATSVHRFYKAITSKPDNTGSLLHRLFEDEGFSIYETKFELRTKGRPIRASVTHHPNKNTVSYITAEGELRFVALGRDQENENVGHEEFRLPELGFYYKWFGRTSRLVSDSCAMRDLSEVSSDKKSGPKSDIIFAVTRDGIVEAWNADNKEQLETRINLNEYLSPDDPIPRRTDDSKRSDTDDSTSTEAGPTRLEYTMKAYPYGSDILIIVGCDVVIGRQSVGIRVHIIKFSNYEMKHLQMYEKRVTDNSMSLVDLGLLQTYFPPKESEELVEKEQKCEEKNARTAAQFSLSALFKSSSTQKSYSIQRISFAIQWDTGEVISDLDWHPVRPFLPVPTSDGRNDGDEQKKPFFLIPDASYEQINDVVFNFDLFPFDIVHRGIQIVSDNWDVSETPDGTQRYFKDISDGEWNVLYNFVQSYLRSPEYKQKFNKPSPELKSMSSKQKHQALYQDFWWKYLEVCQQLDFNARGVISLSPIQISGNLRIMAVIHRDRMTILEEVNTELLNLLMMKNKEKLKLEPKFPKELDNEMTALIEEASLLADRRVFLMNRHRARVMCSVAGSVPMEDDVKVNPFDFDTDGRFLQITTVQYARIVALTKAFLAAAAYDPTKPYGGMITRDFNGSFTQGLVAVNIRRTVESRVHFALILLSLYNSIKAQNERDGVEPFKIIHSLSRKLKEIIRIYWELKEILDVKITRGGLKLNIETWIVSDDEALGILKREGGYGPNGYKEIRLKDFNWFVKVTTEAAVRAFLSTTEILLVPRLLAERNEYRVLLSLFVQKYVQKTEALEPVFEFYQGIAWSGLGLGQRTQSSAEVLGSSWNPPPVVTPSLTLLLVDLSSASSYGLLGILFSSSGLLLLLRILGSSCSPSLILGSSCSPSVILGSSCSPPQILSSSCSPHQILGSSCSPHQILGSSGSPHLGFFRTPPHQVLGSSGSPHLGFFRTPPHQVLGSSGSPHLGFFRTPPHQVLGSSGSPHLGFFRTPPHQVLGSSGSPHLGFFRTPPQVPVLLMFTTEHLALGIFAHERPMFESGNRALRKTTLHFLQKRFNAPRGIDPINAMTIAEYYLTIMGIFQEHNQTEQVAFAASTAIKKLSMNNDSVRIMANTLYNHLTKTHQWHEAFLLATKMNKNLETLRAAIREQLKLMLEAGHWEVIAKTKYGVHEKTVEDFLREEAENQPRAADPHYYELLYAFFMARKEFRQAACVMCEYSRYMESAEVMTLELATKRLHCMSVATNLLEVIGMEPDSGNYEPTYDDHTYTDIIIIPVPPEKSSVGPDDTERTPLVPQRIKRQESQSTEGSSSGSSGSSGSSTLTPGSGKTTDSEGSSSSSSGNSMEAAAMRARQRIPFAKSDSEETNTDSGDEMIGRFPLSQRRQIVVLTEQDIRFIWTQCLSTTRLLACEEFNGIPPDDPEELLPLLIEHKLFDNAFDIVRIFNMDSQNLFNVITREAIEIDALRNHLYEKVYYTKENPLTKWVRENRRHYAPFPKIEDHWAVVRGLVEAAQDEYPADPKPLRGATEAFLTYHLTIPSWLHVTYKIVNPNDYLRCLADYGQYAAALQLIAEVVEQETPKLSQPNARAWLPYGVIDELMKKSAEYVVRMREKTPIDQALAQKVDDLRALADQKMVIYFQTLSDFEQAHRI</sequence>
<evidence type="ECO:0000256" key="2">
    <source>
        <dbReference type="ARBA" id="ARBA00022448"/>
    </source>
</evidence>
<dbReference type="InterPro" id="IPR056535">
    <property type="entry name" value="TPR_NUP160_M"/>
</dbReference>
<proteinExistence type="predicted"/>
<keyword evidence="3" id="KW-0539">Nucleus</keyword>
<feature type="domain" description="Nucleoporin Nup120/160 beta-propeller" evidence="5">
    <location>
        <begin position="56"/>
        <end position="609"/>
    </location>
</feature>
<dbReference type="GeneID" id="9801343"/>
<evidence type="ECO:0000259" key="6">
    <source>
        <dbReference type="Pfam" id="PF23354"/>
    </source>
</evidence>
<evidence type="ECO:0000313" key="8">
    <source>
        <dbReference type="Proteomes" id="UP000483820"/>
    </source>
</evidence>
<dbReference type="GO" id="GO:0005643">
    <property type="term" value="C:nuclear pore"/>
    <property type="evidence" value="ECO:0007669"/>
    <property type="project" value="TreeGrafter"/>
</dbReference>
<dbReference type="InterPro" id="IPR059141">
    <property type="entry name" value="Beta-prop_Nup120_160"/>
</dbReference>
<dbReference type="Pfam" id="PF23354">
    <property type="entry name" value="TPR_NUP160_120_M"/>
    <property type="match status" value="1"/>
</dbReference>
<organism evidence="7 8">
    <name type="scientific">Caenorhabditis remanei</name>
    <name type="common">Caenorhabditis vulgaris</name>
    <dbReference type="NCBI Taxonomy" id="31234"/>
    <lineage>
        <taxon>Eukaryota</taxon>
        <taxon>Metazoa</taxon>
        <taxon>Ecdysozoa</taxon>
        <taxon>Nematoda</taxon>
        <taxon>Chromadorea</taxon>
        <taxon>Rhabditida</taxon>
        <taxon>Rhabditina</taxon>
        <taxon>Rhabditomorpha</taxon>
        <taxon>Rhabditoidea</taxon>
        <taxon>Rhabditidae</taxon>
        <taxon>Peloderinae</taxon>
        <taxon>Caenorhabditis</taxon>
    </lineage>
</organism>
<dbReference type="KEGG" id="crq:GCK72_000983"/>
<reference evidence="7 8" key="1">
    <citation type="submission" date="2019-12" db="EMBL/GenBank/DDBJ databases">
        <title>Chromosome-level assembly of the Caenorhabditis remanei genome.</title>
        <authorList>
            <person name="Teterina A.A."/>
            <person name="Willis J.H."/>
            <person name="Phillips P.C."/>
        </authorList>
    </citation>
    <scope>NUCLEOTIDE SEQUENCE [LARGE SCALE GENOMIC DNA]</scope>
    <source>
        <strain evidence="7 8">PX506</strain>
        <tissue evidence="7">Whole organism</tissue>
    </source>
</reference>
<comment type="caution">
    <text evidence="7">The sequence shown here is derived from an EMBL/GenBank/DDBJ whole genome shotgun (WGS) entry which is preliminary data.</text>
</comment>
<keyword evidence="2" id="KW-0813">Transport</keyword>
<dbReference type="RefSeq" id="XP_053591436.1">
    <property type="nucleotide sequence ID" value="XM_053722791.1"/>
</dbReference>
<dbReference type="Pfam" id="PF11715">
    <property type="entry name" value="Beta-prop_Nup120_160"/>
    <property type="match status" value="1"/>
</dbReference>
<evidence type="ECO:0000313" key="7">
    <source>
        <dbReference type="EMBL" id="KAF1769169.1"/>
    </source>
</evidence>
<feature type="region of interest" description="Disordered" evidence="4">
    <location>
        <begin position="1376"/>
        <end position="1474"/>
    </location>
</feature>
<feature type="compositionally biased region" description="Basic and acidic residues" evidence="4">
    <location>
        <begin position="279"/>
        <end position="292"/>
    </location>
</feature>
<evidence type="ECO:0000256" key="1">
    <source>
        <dbReference type="ARBA" id="ARBA00004123"/>
    </source>
</evidence>
<evidence type="ECO:0000256" key="4">
    <source>
        <dbReference type="SAM" id="MobiDB-lite"/>
    </source>
</evidence>
<dbReference type="PANTHER" id="PTHR21286">
    <property type="entry name" value="NUCLEAR PORE COMPLEX PROTEIN NUP160"/>
    <property type="match status" value="1"/>
</dbReference>
<accession>A0A6A5HND1</accession>
<gene>
    <name evidence="7" type="ORF">GCK72_000983</name>
</gene>
<protein>
    <submittedName>
        <fullName evidence="7">Uncharacterized protein</fullName>
    </submittedName>
</protein>
<dbReference type="Proteomes" id="UP000483820">
    <property type="component" value="Chromosome I"/>
</dbReference>
<dbReference type="GO" id="GO:0017056">
    <property type="term" value="F:structural constituent of nuclear pore"/>
    <property type="evidence" value="ECO:0007669"/>
    <property type="project" value="TreeGrafter"/>
</dbReference>
<evidence type="ECO:0000256" key="3">
    <source>
        <dbReference type="ARBA" id="ARBA00023242"/>
    </source>
</evidence>
<feature type="domain" description="NUP160 middle TPR" evidence="6">
    <location>
        <begin position="1167"/>
        <end position="1348"/>
    </location>
</feature>
<dbReference type="Pfam" id="PF23386">
    <property type="entry name" value="NPP-6_helical"/>
    <property type="match status" value="1"/>
</dbReference>
<evidence type="ECO:0000259" key="5">
    <source>
        <dbReference type="Pfam" id="PF11715"/>
    </source>
</evidence>
<feature type="compositionally biased region" description="Low complexity" evidence="4">
    <location>
        <begin position="1403"/>
        <end position="1443"/>
    </location>
</feature>
<dbReference type="InterPro" id="IPR021717">
    <property type="entry name" value="Nucleoporin_Nup160"/>
</dbReference>
<dbReference type="PANTHER" id="PTHR21286:SF0">
    <property type="entry name" value="NUCLEAR PORE COMPLEX PROTEIN NUP160"/>
    <property type="match status" value="1"/>
</dbReference>
<feature type="region of interest" description="Disordered" evidence="4">
    <location>
        <begin position="270"/>
        <end position="302"/>
    </location>
</feature>
<comment type="subcellular location">
    <subcellularLocation>
        <location evidence="1">Nucleus</location>
    </subcellularLocation>
</comment>
<name>A0A6A5HND1_CAERE</name>
<dbReference type="CTD" id="9801343"/>
<dbReference type="EMBL" id="WUAV01000001">
    <property type="protein sequence ID" value="KAF1769169.1"/>
    <property type="molecule type" value="Genomic_DNA"/>
</dbReference>